<dbReference type="AlphaFoldDB" id="A0A1Y2SS42"/>
<dbReference type="RefSeq" id="WP_167371848.1">
    <property type="nucleotide sequence ID" value="NZ_CAWNHF010000001.1"/>
</dbReference>
<dbReference type="EMBL" id="MUBK01000001">
    <property type="protein sequence ID" value="OTA21968.1"/>
    <property type="molecule type" value="Genomic_DNA"/>
</dbReference>
<gene>
    <name evidence="1" type="ORF">Xbed_00217</name>
</gene>
<evidence type="ECO:0000313" key="1">
    <source>
        <dbReference type="EMBL" id="OTA21968.1"/>
    </source>
</evidence>
<keyword evidence="2" id="KW-1185">Reference proteome</keyword>
<evidence type="ECO:0000313" key="2">
    <source>
        <dbReference type="Proteomes" id="UP000194204"/>
    </source>
</evidence>
<organism evidence="1 2">
    <name type="scientific">Xenorhabdus beddingii</name>
    <dbReference type="NCBI Taxonomy" id="40578"/>
    <lineage>
        <taxon>Bacteria</taxon>
        <taxon>Pseudomonadati</taxon>
        <taxon>Pseudomonadota</taxon>
        <taxon>Gammaproteobacteria</taxon>
        <taxon>Enterobacterales</taxon>
        <taxon>Morganellaceae</taxon>
        <taxon>Xenorhabdus</taxon>
    </lineage>
</organism>
<name>A0A1Y2SS42_9GAMM</name>
<reference evidence="1 2" key="1">
    <citation type="submission" date="2017-01" db="EMBL/GenBank/DDBJ databases">
        <title>Deconstructing symbiosis and pathogenesis requirements using a combined genomic-metabolomic approach.</title>
        <authorList>
            <person name="Tobias N.J."/>
            <person name="Wolff H."/>
            <person name="Djahanschiri B."/>
            <person name="Ebersberger I."/>
            <person name="Bode H.B."/>
        </authorList>
    </citation>
    <scope>NUCLEOTIDE SEQUENCE [LARGE SCALE GENOMIC DNA]</scope>
    <source>
        <strain evidence="1 2">DSM 4764</strain>
    </source>
</reference>
<comment type="caution">
    <text evidence="1">The sequence shown here is derived from an EMBL/GenBank/DDBJ whole genome shotgun (WGS) entry which is preliminary data.</text>
</comment>
<protein>
    <submittedName>
        <fullName evidence="1">Uncharacterized protein</fullName>
    </submittedName>
</protein>
<dbReference type="Proteomes" id="UP000194204">
    <property type="component" value="Unassembled WGS sequence"/>
</dbReference>
<accession>A0A1Y2SS42</accession>
<sequence>MNSNHKLMSSYTKPTRSQIARTVATSTAIETGQDSRRIEEELKAKREKFAHLKLAG</sequence>
<proteinExistence type="predicted"/>